<evidence type="ECO:0000256" key="1">
    <source>
        <dbReference type="SAM" id="MobiDB-lite"/>
    </source>
</evidence>
<reference evidence="2 3" key="1">
    <citation type="submission" date="2020-08" db="EMBL/GenBank/DDBJ databases">
        <title>Genomic Encyclopedia of Type Strains, Phase IV (KMG-IV): sequencing the most valuable type-strain genomes for metagenomic binning, comparative biology and taxonomic classification.</title>
        <authorList>
            <person name="Goeker M."/>
        </authorList>
    </citation>
    <scope>NUCLEOTIDE SEQUENCE [LARGE SCALE GENOMIC DNA]</scope>
    <source>
        <strain evidence="2 3">DSM 17498</strain>
    </source>
</reference>
<name>A0A840N452_9BRAD</name>
<dbReference type="InterPro" id="IPR010260">
    <property type="entry name" value="AlpA"/>
</dbReference>
<feature type="region of interest" description="Disordered" evidence="1">
    <location>
        <begin position="64"/>
        <end position="109"/>
    </location>
</feature>
<dbReference type="GO" id="GO:0003677">
    <property type="term" value="F:DNA binding"/>
    <property type="evidence" value="ECO:0007669"/>
    <property type="project" value="UniProtKB-KW"/>
</dbReference>
<proteinExistence type="predicted"/>
<evidence type="ECO:0000313" key="3">
    <source>
        <dbReference type="Proteomes" id="UP000521227"/>
    </source>
</evidence>
<dbReference type="PANTHER" id="PTHR36154:SF1">
    <property type="entry name" value="DNA-BINDING TRANSCRIPTIONAL ACTIVATOR ALPA"/>
    <property type="match status" value="1"/>
</dbReference>
<dbReference type="EMBL" id="JACHIJ010000004">
    <property type="protein sequence ID" value="MBB5053317.1"/>
    <property type="molecule type" value="Genomic_DNA"/>
</dbReference>
<dbReference type="PANTHER" id="PTHR36154">
    <property type="entry name" value="DNA-BINDING TRANSCRIPTIONAL ACTIVATOR ALPA"/>
    <property type="match status" value="1"/>
</dbReference>
<dbReference type="InterPro" id="IPR052931">
    <property type="entry name" value="Prophage_regulatory_activator"/>
</dbReference>
<gene>
    <name evidence="2" type="ORF">HNQ36_003308</name>
</gene>
<dbReference type="AlphaFoldDB" id="A0A840N452"/>
<dbReference type="Gene3D" id="1.10.238.160">
    <property type="match status" value="1"/>
</dbReference>
<sequence length="109" mass="12051">MSSEPKPIYKMLRLKQVVEMTGLPPASIYSEMARGAFPSNVALSANRVAWVEAEVQAWLHPRIEASKKSETSNPRGCRRPKAAADGARPARVPRHIKSTRADGRRSART</sequence>
<keyword evidence="2" id="KW-0238">DNA-binding</keyword>
<evidence type="ECO:0000313" key="2">
    <source>
        <dbReference type="EMBL" id="MBB5053317.1"/>
    </source>
</evidence>
<dbReference type="Pfam" id="PF05930">
    <property type="entry name" value="Phage_AlpA"/>
    <property type="match status" value="1"/>
</dbReference>
<comment type="caution">
    <text evidence="2">The sequence shown here is derived from an EMBL/GenBank/DDBJ whole genome shotgun (WGS) entry which is preliminary data.</text>
</comment>
<organism evidence="2 3">
    <name type="scientific">Afipia massiliensis</name>
    <dbReference type="NCBI Taxonomy" id="211460"/>
    <lineage>
        <taxon>Bacteria</taxon>
        <taxon>Pseudomonadati</taxon>
        <taxon>Pseudomonadota</taxon>
        <taxon>Alphaproteobacteria</taxon>
        <taxon>Hyphomicrobiales</taxon>
        <taxon>Nitrobacteraceae</taxon>
        <taxon>Afipia</taxon>
    </lineage>
</organism>
<protein>
    <submittedName>
        <fullName evidence="2">Putative DNA-binding transcriptional regulator AlpA</fullName>
    </submittedName>
</protein>
<dbReference type="Proteomes" id="UP000521227">
    <property type="component" value="Unassembled WGS sequence"/>
</dbReference>
<feature type="compositionally biased region" description="Basic and acidic residues" evidence="1">
    <location>
        <begin position="99"/>
        <end position="109"/>
    </location>
</feature>
<accession>A0A840N452</accession>